<sequence>MKYRSLHIIFQISLIIVFFSFRILVQKKDKTVSFLSKKTTVLAGESVKLEFSASDDNIQLFCTSSYSTVILTPKRVDKIYQFDLPKHLTNKRGDIVWNVIHQNKTLLTGNITVLPSKEKTIMESYAGPPSIVAGGEDYFMLTVCPTDEYDNPLLDDTNVLINYQFDSKIVSSNEKIKNLTAWKTIFSYEKSGRFLVNSECNGVSSKEITTEVYPNNAVRFKITSSRYHDYADGNQIASFKTSVIKDSYGNIVSDGTHVVFVTKNISGDLLTSYGNTIAGVATGKMLHPDRKESWKTFAYVDGIAESDTLNIKFKELFTDFQVKFSEDNREITVGPIKSFMNQLIPDGFVTKLNIYQKDTLLEIKEVPTRKGYAKFYLHPDFYIENSYGLKIETGGITKNFIKALKN</sequence>
<dbReference type="Proteomes" id="UP000215214">
    <property type="component" value="Chromosome TJEJU"/>
</dbReference>
<organism evidence="2 3">
    <name type="scientific">Tenacibaculum jejuense</name>
    <dbReference type="NCBI Taxonomy" id="584609"/>
    <lineage>
        <taxon>Bacteria</taxon>
        <taxon>Pseudomonadati</taxon>
        <taxon>Bacteroidota</taxon>
        <taxon>Flavobacteriia</taxon>
        <taxon>Flavobacteriales</taxon>
        <taxon>Flavobacteriaceae</taxon>
        <taxon>Tenacibaculum</taxon>
    </lineage>
</organism>
<evidence type="ECO:0000313" key="2">
    <source>
        <dbReference type="EMBL" id="SNR16497.1"/>
    </source>
</evidence>
<accession>A0A238UBB5</accession>
<keyword evidence="1" id="KW-1133">Transmembrane helix</keyword>
<reference evidence="2 3" key="1">
    <citation type="submission" date="2017-07" db="EMBL/GenBank/DDBJ databases">
        <authorList>
            <person name="Sun Z.S."/>
            <person name="Albrecht U."/>
            <person name="Echele G."/>
            <person name="Lee C.C."/>
        </authorList>
    </citation>
    <scope>NUCLEOTIDE SEQUENCE [LARGE SCALE GENOMIC DNA]</scope>
    <source>
        <strain evidence="3">type strain: KCTC 22618</strain>
    </source>
</reference>
<dbReference type="EMBL" id="LT899436">
    <property type="protein sequence ID" value="SNR16497.1"/>
    <property type="molecule type" value="Genomic_DNA"/>
</dbReference>
<proteinExistence type="predicted"/>
<keyword evidence="3" id="KW-1185">Reference proteome</keyword>
<feature type="transmembrane region" description="Helical" evidence="1">
    <location>
        <begin position="6"/>
        <end position="25"/>
    </location>
</feature>
<dbReference type="KEGG" id="tje:TJEJU_2823"/>
<dbReference type="AlphaFoldDB" id="A0A238UBB5"/>
<name>A0A238UBB5_9FLAO</name>
<evidence type="ECO:0000256" key="1">
    <source>
        <dbReference type="SAM" id="Phobius"/>
    </source>
</evidence>
<keyword evidence="1" id="KW-0472">Membrane</keyword>
<evidence type="ECO:0000313" key="3">
    <source>
        <dbReference type="Proteomes" id="UP000215214"/>
    </source>
</evidence>
<keyword evidence="1" id="KW-0812">Transmembrane</keyword>
<gene>
    <name evidence="2" type="ORF">TJEJU_2823</name>
</gene>
<protein>
    <submittedName>
        <fullName evidence="2">Uncharacterized protein</fullName>
    </submittedName>
</protein>